<proteinExistence type="predicted"/>
<evidence type="ECO:0000313" key="2">
    <source>
        <dbReference type="Proteomes" id="UP000078348"/>
    </source>
</evidence>
<evidence type="ECO:0000313" key="1">
    <source>
        <dbReference type="EMBL" id="OAO13835.1"/>
    </source>
</evidence>
<dbReference type="Pfam" id="PF00494">
    <property type="entry name" value="SQS_PSY"/>
    <property type="match status" value="1"/>
</dbReference>
<keyword evidence="2" id="KW-1185">Reference proteome</keyword>
<dbReference type="InterPro" id="IPR008949">
    <property type="entry name" value="Isoprenoid_synthase_dom_sf"/>
</dbReference>
<organism evidence="1 2">
    <name type="scientific">Blastocystis sp. subtype 1 (strain ATCC 50177 / NandII)</name>
    <dbReference type="NCBI Taxonomy" id="478820"/>
    <lineage>
        <taxon>Eukaryota</taxon>
        <taxon>Sar</taxon>
        <taxon>Stramenopiles</taxon>
        <taxon>Bigyra</taxon>
        <taxon>Opalozoa</taxon>
        <taxon>Opalinata</taxon>
        <taxon>Blastocystidae</taxon>
        <taxon>Blastocystis</taxon>
    </lineage>
</organism>
<dbReference type="EMBL" id="LXWW01000320">
    <property type="protein sequence ID" value="OAO13835.1"/>
    <property type="molecule type" value="Genomic_DNA"/>
</dbReference>
<comment type="caution">
    <text evidence="1">The sequence shown here is derived from an EMBL/GenBank/DDBJ whole genome shotgun (WGS) entry which is preliminary data.</text>
</comment>
<gene>
    <name evidence="1" type="ORF">AV274_4510</name>
</gene>
<reference evidence="1 2" key="1">
    <citation type="submission" date="2016-05" db="EMBL/GenBank/DDBJ databases">
        <title>Nuclear genome of Blastocystis sp. subtype 1 NandII.</title>
        <authorList>
            <person name="Gentekaki E."/>
            <person name="Curtis B."/>
            <person name="Stairs C."/>
            <person name="Eme L."/>
            <person name="Herman E."/>
            <person name="Klimes V."/>
            <person name="Arias M.C."/>
            <person name="Elias M."/>
            <person name="Hilliou F."/>
            <person name="Klute M."/>
            <person name="Malik S.-B."/>
            <person name="Pightling A."/>
            <person name="Rachubinski R."/>
            <person name="Salas D."/>
            <person name="Schlacht A."/>
            <person name="Suga H."/>
            <person name="Archibald J."/>
            <person name="Ball S.G."/>
            <person name="Clark G."/>
            <person name="Dacks J."/>
            <person name="Van Der Giezen M."/>
            <person name="Tsaousis A."/>
            <person name="Roger A."/>
        </authorList>
    </citation>
    <scope>NUCLEOTIDE SEQUENCE [LARGE SCALE GENOMIC DNA]</scope>
    <source>
        <strain evidence="2">ATCC 50177 / NandII</strain>
    </source>
</reference>
<dbReference type="SUPFAM" id="SSF48576">
    <property type="entry name" value="Terpenoid synthases"/>
    <property type="match status" value="1"/>
</dbReference>
<dbReference type="Proteomes" id="UP000078348">
    <property type="component" value="Unassembled WGS sequence"/>
</dbReference>
<dbReference type="Gene3D" id="1.10.600.10">
    <property type="entry name" value="Farnesyl Diphosphate Synthase"/>
    <property type="match status" value="1"/>
</dbReference>
<keyword evidence="1" id="KW-0830">Ubiquinone</keyword>
<dbReference type="STRING" id="478820.A0A196S9U9"/>
<name>A0A196S9U9_BLAHN</name>
<sequence>MFLTKVRPSLWKQSSVTLRRGWVNGKCFATVASSSDFDEVMNLVKQRSIDYFYAGCMLPECMKVPFFVAQCFNTEVAAVRDHINGNVIAGRMRLQWLRDEINNHYEKNTVGATATLKCLFQMIDDYKWSFSFLDRIIEARELDLNDDTIQSCTDLDTYGECIFGSLGFLLMQSFGIVDDHMVEAWQRFSHTMAYGLLLRGTPYHFKHNKTYFPKDVCEKFGLLPIKACDLNSDAVRNVVKHLTDTALQNYKEAAAIWKEGSKGENKAFEDMVLLTTPSVFYLEQLRKHDYFILNKSLSSPFMNVKLQNRLLVQKKLHRY</sequence>
<accession>A0A196S9U9</accession>
<dbReference type="InterPro" id="IPR002060">
    <property type="entry name" value="Squ/phyt_synthse"/>
</dbReference>
<protein>
    <submittedName>
        <fullName evidence="1">NADH dehydrogenase (Ubiquinone) complex I, assembly factor 6-like protein</fullName>
    </submittedName>
</protein>
<dbReference type="AlphaFoldDB" id="A0A196S9U9"/>
<dbReference type="OrthoDB" id="270318at2759"/>